<dbReference type="GO" id="GO:0005794">
    <property type="term" value="C:Golgi apparatus"/>
    <property type="evidence" value="ECO:0007669"/>
    <property type="project" value="UniProtKB-SubCell"/>
</dbReference>
<dbReference type="GO" id="GO:0005886">
    <property type="term" value="C:plasma membrane"/>
    <property type="evidence" value="ECO:0007669"/>
    <property type="project" value="TreeGrafter"/>
</dbReference>
<evidence type="ECO:0000256" key="2">
    <source>
        <dbReference type="ARBA" id="ARBA00004555"/>
    </source>
</evidence>
<evidence type="ECO:0000259" key="6">
    <source>
        <dbReference type="PROSITE" id="PS50942"/>
    </source>
</evidence>
<dbReference type="CDD" id="cd03571">
    <property type="entry name" value="ENTH"/>
    <property type="match status" value="1"/>
</dbReference>
<dbReference type="Pfam" id="PF01417">
    <property type="entry name" value="ENTH"/>
    <property type="match status" value="1"/>
</dbReference>
<dbReference type="PANTHER" id="PTHR12276">
    <property type="entry name" value="EPSIN/ENT-RELATED"/>
    <property type="match status" value="1"/>
</dbReference>
<dbReference type="InterPro" id="IPR008942">
    <property type="entry name" value="ENTH_VHS"/>
</dbReference>
<feature type="region of interest" description="Disordered" evidence="5">
    <location>
        <begin position="251"/>
        <end position="309"/>
    </location>
</feature>
<keyword evidence="3" id="KW-0333">Golgi apparatus</keyword>
<dbReference type="GO" id="GO:0005768">
    <property type="term" value="C:endosome"/>
    <property type="evidence" value="ECO:0007669"/>
    <property type="project" value="TreeGrafter"/>
</dbReference>
<evidence type="ECO:0000313" key="8">
    <source>
        <dbReference type="Proteomes" id="UP000836841"/>
    </source>
</evidence>
<evidence type="ECO:0000256" key="1">
    <source>
        <dbReference type="ARBA" id="ARBA00004132"/>
    </source>
</evidence>
<organism evidence="7 8">
    <name type="scientific">Thlaspi arvense</name>
    <name type="common">Field penny-cress</name>
    <dbReference type="NCBI Taxonomy" id="13288"/>
    <lineage>
        <taxon>Eukaryota</taxon>
        <taxon>Viridiplantae</taxon>
        <taxon>Streptophyta</taxon>
        <taxon>Embryophyta</taxon>
        <taxon>Tracheophyta</taxon>
        <taxon>Spermatophyta</taxon>
        <taxon>Magnoliopsida</taxon>
        <taxon>eudicotyledons</taxon>
        <taxon>Gunneridae</taxon>
        <taxon>Pentapetalae</taxon>
        <taxon>rosids</taxon>
        <taxon>malvids</taxon>
        <taxon>Brassicales</taxon>
        <taxon>Brassicaceae</taxon>
        <taxon>Thlaspideae</taxon>
        <taxon>Thlaspi</taxon>
    </lineage>
</organism>
<dbReference type="EMBL" id="OU466861">
    <property type="protein sequence ID" value="CAH2065189.1"/>
    <property type="molecule type" value="Genomic_DNA"/>
</dbReference>
<feature type="domain" description="ENTH" evidence="6">
    <location>
        <begin position="38"/>
        <end position="171"/>
    </location>
</feature>
<dbReference type="GO" id="GO:0030125">
    <property type="term" value="C:clathrin vesicle coat"/>
    <property type="evidence" value="ECO:0007669"/>
    <property type="project" value="TreeGrafter"/>
</dbReference>
<reference evidence="7 8" key="1">
    <citation type="submission" date="2022-03" db="EMBL/GenBank/DDBJ databases">
        <authorList>
            <person name="Nunn A."/>
            <person name="Chopra R."/>
            <person name="Nunn A."/>
            <person name="Contreras Garrido A."/>
        </authorList>
    </citation>
    <scope>NUCLEOTIDE SEQUENCE [LARGE SCALE GENOMIC DNA]</scope>
</reference>
<name>A0AAU9SCL1_THLAR</name>
<dbReference type="GO" id="GO:0005543">
    <property type="term" value="F:phospholipid binding"/>
    <property type="evidence" value="ECO:0007669"/>
    <property type="project" value="TreeGrafter"/>
</dbReference>
<dbReference type="SUPFAM" id="SSF48464">
    <property type="entry name" value="ENTH/VHS domain"/>
    <property type="match status" value="1"/>
</dbReference>
<evidence type="ECO:0000256" key="4">
    <source>
        <dbReference type="ARBA" id="ARBA00023329"/>
    </source>
</evidence>
<sequence>MSMMSRNRSSIAMGTTSFLEMKKQASFFLKEKLKTARLALTDVTPLQLMTEEATDGQSCGPNTQTLGSISKAAFEFEDYLRIVDVLHKRLASFDKRNWRMAYNSLIVVEHLLTHGPESVSDEFQGDKDVISEMQTFQQIDEKGFNWGLVVRKKSEKVLKLLEKGVLLKEERKRARELSRGIQGFGSFSCKASSHCMSENEVLQESSSVYRKCNSNFTKYNEDEQEEINTMVSPNETGNTPQRLVIGANEEPRRSMKENMDPEEDENTEVNPLLGCVKKEGQDLAEEDENHPFTDGASKHIVSLLDENTN</sequence>
<dbReference type="SMART" id="SM00273">
    <property type="entry name" value="ENTH"/>
    <property type="match status" value="1"/>
</dbReference>
<dbReference type="PANTHER" id="PTHR12276:SF116">
    <property type="entry name" value="ENTH_VHS FAMILY PROTEIN"/>
    <property type="match status" value="1"/>
</dbReference>
<dbReference type="GO" id="GO:0006897">
    <property type="term" value="P:endocytosis"/>
    <property type="evidence" value="ECO:0007669"/>
    <property type="project" value="TreeGrafter"/>
</dbReference>
<evidence type="ECO:0000313" key="7">
    <source>
        <dbReference type="EMBL" id="CAH2065189.1"/>
    </source>
</evidence>
<keyword evidence="4" id="KW-0968">Cytoplasmic vesicle</keyword>
<comment type="subcellular location">
    <subcellularLocation>
        <location evidence="1">Cytoplasmic vesicle</location>
        <location evidence="1">Clathrin-coated vesicle</location>
    </subcellularLocation>
    <subcellularLocation>
        <location evidence="2">Golgi apparatus</location>
    </subcellularLocation>
</comment>
<keyword evidence="8" id="KW-1185">Reference proteome</keyword>
<dbReference type="AlphaFoldDB" id="A0AAU9SCL1"/>
<dbReference type="GO" id="GO:0030276">
    <property type="term" value="F:clathrin binding"/>
    <property type="evidence" value="ECO:0007669"/>
    <property type="project" value="TreeGrafter"/>
</dbReference>
<protein>
    <recommendedName>
        <fullName evidence="6">ENTH domain-containing protein</fullName>
    </recommendedName>
</protein>
<dbReference type="Gene3D" id="1.25.40.90">
    <property type="match status" value="1"/>
</dbReference>
<proteinExistence type="predicted"/>
<evidence type="ECO:0000256" key="5">
    <source>
        <dbReference type="SAM" id="MobiDB-lite"/>
    </source>
</evidence>
<dbReference type="InterPro" id="IPR013809">
    <property type="entry name" value="ENTH"/>
</dbReference>
<evidence type="ECO:0000256" key="3">
    <source>
        <dbReference type="ARBA" id="ARBA00023034"/>
    </source>
</evidence>
<dbReference type="Proteomes" id="UP000836841">
    <property type="component" value="Chromosome 5"/>
</dbReference>
<accession>A0AAU9SCL1</accession>
<dbReference type="PROSITE" id="PS50942">
    <property type="entry name" value="ENTH"/>
    <property type="match status" value="1"/>
</dbReference>
<gene>
    <name evidence="7" type="ORF">TAV2_LOCUS17769</name>
</gene>